<evidence type="ECO:0000313" key="1">
    <source>
        <dbReference type="EMBL" id="ABG51995.1"/>
    </source>
</evidence>
<dbReference type="HOGENOM" id="CLU_1980636_0_0_3"/>
<gene>
    <name evidence="1" type="ordered locus">Tery_2819</name>
</gene>
<organism evidence="1">
    <name type="scientific">Trichodesmium erythraeum (strain IMS101)</name>
    <dbReference type="NCBI Taxonomy" id="203124"/>
    <lineage>
        <taxon>Bacteria</taxon>
        <taxon>Bacillati</taxon>
        <taxon>Cyanobacteriota</taxon>
        <taxon>Cyanophyceae</taxon>
        <taxon>Oscillatoriophycideae</taxon>
        <taxon>Oscillatoriales</taxon>
        <taxon>Microcoleaceae</taxon>
        <taxon>Trichodesmium</taxon>
    </lineage>
</organism>
<dbReference type="EMBL" id="CP000393">
    <property type="protein sequence ID" value="ABG51995.1"/>
    <property type="molecule type" value="Genomic_DNA"/>
</dbReference>
<dbReference type="OrthoDB" id="9801659at2"/>
<dbReference type="KEGG" id="ter:Tery_2819"/>
<sequence>MLPRLSYRITTDEKLFIEDIRWVTSKVFTFNTLEANVYQIIDSPTSLKQVLRKLRGTPGEELTTIEVQGILERFIEAELVLYDRTFYLSIAILDSAVDLPTNYTVISLRGNLLINSPKKLKRLKFP</sequence>
<accession>Q110S9</accession>
<proteinExistence type="predicted"/>
<name>Q110S9_TRIEI</name>
<protein>
    <submittedName>
        <fullName evidence="1">Uncharacterized protein</fullName>
    </submittedName>
</protein>
<reference evidence="1" key="1">
    <citation type="submission" date="2006-06" db="EMBL/GenBank/DDBJ databases">
        <title>Complete sequence of Trichodesmium erythraeum IMS101.</title>
        <authorList>
            <consortium name="US DOE Joint Genome Institute"/>
            <person name="Copeland A."/>
            <person name="Lucas S."/>
            <person name="Lapidus A."/>
            <person name="Barry K."/>
            <person name="Detter J.C."/>
            <person name="Glavina del Rio T."/>
            <person name="Hammon N."/>
            <person name="Israni S."/>
            <person name="Dalin E."/>
            <person name="Tice H."/>
            <person name="Pitluck S."/>
            <person name="Kiss H."/>
            <person name="Munk A.C."/>
            <person name="Brettin T."/>
            <person name="Bruce D."/>
            <person name="Han C."/>
            <person name="Tapia R."/>
            <person name="Gilna P."/>
            <person name="Schmutz J."/>
            <person name="Larimer F."/>
            <person name="Land M."/>
            <person name="Hauser L."/>
            <person name="Kyrpides N."/>
            <person name="Kim E."/>
            <person name="Richardson P."/>
        </authorList>
    </citation>
    <scope>NUCLEOTIDE SEQUENCE [LARGE SCALE GENOMIC DNA]</scope>
    <source>
        <strain evidence="1">IMS101</strain>
    </source>
</reference>
<dbReference type="AlphaFoldDB" id="Q110S9"/>